<dbReference type="Gene3D" id="1.10.274.10">
    <property type="entry name" value="PtsI, HPr-binding domain"/>
    <property type="match status" value="1"/>
</dbReference>
<dbReference type="PANTHER" id="PTHR46244:SF6">
    <property type="entry name" value="PHOSPHOENOLPYRUVATE-PROTEIN PHOSPHOTRANSFERASE"/>
    <property type="match status" value="1"/>
</dbReference>
<proteinExistence type="inferred from homology"/>
<organism evidence="4">
    <name type="scientific">Hellea balneolensis</name>
    <dbReference type="NCBI Taxonomy" id="287478"/>
    <lineage>
        <taxon>Bacteria</taxon>
        <taxon>Pseudomonadati</taxon>
        <taxon>Pseudomonadota</taxon>
        <taxon>Alphaproteobacteria</taxon>
        <taxon>Maricaulales</taxon>
        <taxon>Robiginitomaculaceae</taxon>
        <taxon>Hellea</taxon>
    </lineage>
</organism>
<evidence type="ECO:0000313" key="4">
    <source>
        <dbReference type="EMBL" id="HHL42637.1"/>
    </source>
</evidence>
<gene>
    <name evidence="4" type="ORF">ENJ42_03380</name>
</gene>
<dbReference type="Pfam" id="PF01590">
    <property type="entry name" value="GAF"/>
    <property type="match status" value="1"/>
</dbReference>
<name>A0A7C5LS64_9PROT</name>
<dbReference type="AlphaFoldDB" id="A0A7C5LS64"/>
<feature type="non-terminal residue" evidence="4">
    <location>
        <position position="375"/>
    </location>
</feature>
<dbReference type="GO" id="GO:0016772">
    <property type="term" value="F:transferase activity, transferring phosphorus-containing groups"/>
    <property type="evidence" value="ECO:0007669"/>
    <property type="project" value="InterPro"/>
</dbReference>
<comment type="caution">
    <text evidence="4">The sequence shown here is derived from an EMBL/GenBank/DDBJ whole genome shotgun (WGS) entry which is preliminary data.</text>
</comment>
<evidence type="ECO:0000259" key="3">
    <source>
        <dbReference type="SMART" id="SM00065"/>
    </source>
</evidence>
<dbReference type="InterPro" id="IPR029016">
    <property type="entry name" value="GAF-like_dom_sf"/>
</dbReference>
<dbReference type="InterPro" id="IPR036618">
    <property type="entry name" value="PtsI_HPr-bd_sf"/>
</dbReference>
<dbReference type="InterPro" id="IPR050499">
    <property type="entry name" value="PEP-utilizing_PTS_enzyme"/>
</dbReference>
<protein>
    <submittedName>
        <fullName evidence="4">GAF domain-containing protein</fullName>
    </submittedName>
</protein>
<dbReference type="InterPro" id="IPR008731">
    <property type="entry name" value="PTS_EIN"/>
</dbReference>
<dbReference type="Gene3D" id="3.30.450.40">
    <property type="match status" value="1"/>
</dbReference>
<dbReference type="SUPFAM" id="SSF52009">
    <property type="entry name" value="Phosphohistidine domain"/>
    <property type="match status" value="1"/>
</dbReference>
<dbReference type="GO" id="GO:0009401">
    <property type="term" value="P:phosphoenolpyruvate-dependent sugar phosphotransferase system"/>
    <property type="evidence" value="ECO:0007669"/>
    <property type="project" value="InterPro"/>
</dbReference>
<dbReference type="EMBL" id="DRMJ01000164">
    <property type="protein sequence ID" value="HHL42637.1"/>
    <property type="molecule type" value="Genomic_DNA"/>
</dbReference>
<reference evidence="4" key="1">
    <citation type="journal article" date="2020" name="mSystems">
        <title>Genome- and Community-Level Interaction Insights into Carbon Utilization and Element Cycling Functions of Hydrothermarchaeota in Hydrothermal Sediment.</title>
        <authorList>
            <person name="Zhou Z."/>
            <person name="Liu Y."/>
            <person name="Xu W."/>
            <person name="Pan J."/>
            <person name="Luo Z.H."/>
            <person name="Li M."/>
        </authorList>
    </citation>
    <scope>NUCLEOTIDE SEQUENCE [LARGE SCALE GENOMIC DNA]</scope>
    <source>
        <strain evidence="4">HyVt-485</strain>
    </source>
</reference>
<dbReference type="SMART" id="SM00065">
    <property type="entry name" value="GAF"/>
    <property type="match status" value="1"/>
</dbReference>
<dbReference type="Gene3D" id="3.50.30.10">
    <property type="entry name" value="Phosphohistidine domain"/>
    <property type="match status" value="1"/>
</dbReference>
<sequence>MKIPGPIALKPDPAASLLKRIRTLMASEGGVQKRLDMFVAAITSSLKVNVASIYLRTGDELELCATKGLKQSAVHKTRLGLNEGLVGLVARRARLVNTADAPSHEAFSYRPETGEGKFHSFLGVPLLRGGRNLGVLVVQNKKARIFTESEVESLLTAATILAEIAIEDERTGGAQSRLKGIRLTPTRPETLQGKTFAAGLARGQAYLHYQPVHADSMISSDPVKEEARLEQAITELRHSVDALVSGESAKLTRASKEIFESYRLFAYDRTWLNRLREAVHTGLTAEAAVERERSEHRARMLKARDPYLKARLHDLEDLANRMLRILSGEGVGQAPLPQNAIVFARNLGPAEILDYNPQQLRGIVLEEGAQTAHAT</sequence>
<keyword evidence="2" id="KW-0808">Transferase</keyword>
<dbReference type="SUPFAM" id="SSF47831">
    <property type="entry name" value="Enzyme I of the PEP:sugar phosphotransferase system HPr-binding (sub)domain"/>
    <property type="match status" value="1"/>
</dbReference>
<dbReference type="Pfam" id="PF05524">
    <property type="entry name" value="PEP-utilisers_N"/>
    <property type="match status" value="1"/>
</dbReference>
<accession>A0A7C5LS64</accession>
<dbReference type="Proteomes" id="UP000885830">
    <property type="component" value="Unassembled WGS sequence"/>
</dbReference>
<dbReference type="SUPFAM" id="SSF55781">
    <property type="entry name" value="GAF domain-like"/>
    <property type="match status" value="1"/>
</dbReference>
<dbReference type="InterPro" id="IPR003018">
    <property type="entry name" value="GAF"/>
</dbReference>
<feature type="domain" description="GAF" evidence="3">
    <location>
        <begin position="30"/>
        <end position="176"/>
    </location>
</feature>
<dbReference type="InterPro" id="IPR036637">
    <property type="entry name" value="Phosphohistidine_dom_sf"/>
</dbReference>
<evidence type="ECO:0000256" key="2">
    <source>
        <dbReference type="ARBA" id="ARBA00022679"/>
    </source>
</evidence>
<comment type="similarity">
    <text evidence="1">Belongs to the PEP-utilizing enzyme family.</text>
</comment>
<dbReference type="PANTHER" id="PTHR46244">
    <property type="entry name" value="PHOSPHOENOLPYRUVATE-PROTEIN PHOSPHOTRANSFERASE"/>
    <property type="match status" value="1"/>
</dbReference>
<evidence type="ECO:0000256" key="1">
    <source>
        <dbReference type="ARBA" id="ARBA00007837"/>
    </source>
</evidence>